<evidence type="ECO:0000256" key="1">
    <source>
        <dbReference type="SAM" id="Phobius"/>
    </source>
</evidence>
<name>A0ABP9NV15_9PSEU</name>
<protein>
    <recommendedName>
        <fullName evidence="4">DUF4333 domain-containing protein</fullName>
    </recommendedName>
</protein>
<dbReference type="RefSeq" id="WP_345609986.1">
    <property type="nucleotide sequence ID" value="NZ_BAABJO010000030.1"/>
</dbReference>
<gene>
    <name evidence="2" type="ORF">GCM10023320_62590</name>
</gene>
<evidence type="ECO:0000313" key="3">
    <source>
        <dbReference type="Proteomes" id="UP001500804"/>
    </source>
</evidence>
<evidence type="ECO:0008006" key="4">
    <source>
        <dbReference type="Google" id="ProtNLM"/>
    </source>
</evidence>
<proteinExistence type="predicted"/>
<dbReference type="Proteomes" id="UP001500804">
    <property type="component" value="Unassembled WGS sequence"/>
</dbReference>
<accession>A0ABP9NV15</accession>
<comment type="caution">
    <text evidence="2">The sequence shown here is derived from an EMBL/GenBank/DDBJ whole genome shotgun (WGS) entry which is preliminary data.</text>
</comment>
<keyword evidence="1" id="KW-0812">Transmembrane</keyword>
<evidence type="ECO:0000313" key="2">
    <source>
        <dbReference type="EMBL" id="GAA5134577.1"/>
    </source>
</evidence>
<keyword evidence="1" id="KW-0472">Membrane</keyword>
<organism evidence="2 3">
    <name type="scientific">Pseudonocardia adelaidensis</name>
    <dbReference type="NCBI Taxonomy" id="648754"/>
    <lineage>
        <taxon>Bacteria</taxon>
        <taxon>Bacillati</taxon>
        <taxon>Actinomycetota</taxon>
        <taxon>Actinomycetes</taxon>
        <taxon>Pseudonocardiales</taxon>
        <taxon>Pseudonocardiaceae</taxon>
        <taxon>Pseudonocardia</taxon>
    </lineage>
</organism>
<feature type="transmembrane region" description="Helical" evidence="1">
    <location>
        <begin position="12"/>
        <end position="36"/>
    </location>
</feature>
<dbReference type="EMBL" id="BAABJO010000030">
    <property type="protein sequence ID" value="GAA5134577.1"/>
    <property type="molecule type" value="Genomic_DNA"/>
</dbReference>
<keyword evidence="1" id="KW-1133">Transmembrane helix</keyword>
<keyword evidence="3" id="KW-1185">Reference proteome</keyword>
<reference evidence="3" key="1">
    <citation type="journal article" date="2019" name="Int. J. Syst. Evol. Microbiol.">
        <title>The Global Catalogue of Microorganisms (GCM) 10K type strain sequencing project: providing services to taxonomists for standard genome sequencing and annotation.</title>
        <authorList>
            <consortium name="The Broad Institute Genomics Platform"/>
            <consortium name="The Broad Institute Genome Sequencing Center for Infectious Disease"/>
            <person name="Wu L."/>
            <person name="Ma J."/>
        </authorList>
    </citation>
    <scope>NUCLEOTIDE SEQUENCE [LARGE SCALE GENOMIC DNA]</scope>
    <source>
        <strain evidence="3">JCM 18302</strain>
    </source>
</reference>
<sequence>MRDPADKEFVGALVAFVVVCIALLVAASFLVASVIVRAAPDPVRTVDCTIADKRAETGSYGGSIEWIETVECGRLEVTEEAWYSLQVGRKYSLTLQYGQDLIRNPTYLVAVNGER</sequence>